<reference evidence="1 2" key="1">
    <citation type="submission" date="2016-09" db="EMBL/GenBank/DDBJ databases">
        <authorList>
            <person name="Capua I."/>
            <person name="De Benedictis P."/>
            <person name="Joannis T."/>
            <person name="Lombin L.H."/>
            <person name="Cattoli G."/>
        </authorList>
    </citation>
    <scope>NUCLEOTIDE SEQUENCE [LARGE SCALE GENOMIC DNA]</scope>
    <source>
        <strain evidence="1 2">GluBS11</strain>
    </source>
</reference>
<dbReference type="Proteomes" id="UP000199315">
    <property type="component" value="Unassembled WGS sequence"/>
</dbReference>
<dbReference type="AlphaFoldDB" id="A0A1D3TVJ3"/>
<dbReference type="EMBL" id="FMKA01000017">
    <property type="protein sequence ID" value="SCP98169.1"/>
    <property type="molecule type" value="Genomic_DNA"/>
</dbReference>
<sequence length="55" mass="6178">MKANRADYRKQIISNSNSVASKLNSCCMCMCCKQMNIFVSGQMLCFRGDKMGAFL</sequence>
<gene>
    <name evidence="1" type="ORF">SAMN05421730_101741</name>
</gene>
<evidence type="ECO:0000313" key="2">
    <source>
        <dbReference type="Proteomes" id="UP000199315"/>
    </source>
</evidence>
<evidence type="ECO:0000313" key="1">
    <source>
        <dbReference type="EMBL" id="SCP98169.1"/>
    </source>
</evidence>
<keyword evidence="2" id="KW-1185">Reference proteome</keyword>
<accession>A0A1D3TVJ3</accession>
<name>A0A1D3TVJ3_9FIRM</name>
<proteinExistence type="predicted"/>
<protein>
    <submittedName>
        <fullName evidence="1">Uncharacterized protein</fullName>
    </submittedName>
</protein>
<dbReference type="RefSeq" id="WP_169823690.1">
    <property type="nucleotide sequence ID" value="NZ_FMKA01000017.1"/>
</dbReference>
<organism evidence="1 2">
    <name type="scientific">Anaerobium acetethylicum</name>
    <dbReference type="NCBI Taxonomy" id="1619234"/>
    <lineage>
        <taxon>Bacteria</taxon>
        <taxon>Bacillati</taxon>
        <taxon>Bacillota</taxon>
        <taxon>Clostridia</taxon>
        <taxon>Lachnospirales</taxon>
        <taxon>Lachnospiraceae</taxon>
        <taxon>Anaerobium</taxon>
    </lineage>
</organism>